<organism evidence="1 2">
    <name type="scientific">Hymenobacter cellulosilyticus</name>
    <dbReference type="NCBI Taxonomy" id="2932248"/>
    <lineage>
        <taxon>Bacteria</taxon>
        <taxon>Pseudomonadati</taxon>
        <taxon>Bacteroidota</taxon>
        <taxon>Cytophagia</taxon>
        <taxon>Cytophagales</taxon>
        <taxon>Hymenobacteraceae</taxon>
        <taxon>Hymenobacter</taxon>
    </lineage>
</organism>
<dbReference type="RefSeq" id="WP_244673469.1">
    <property type="nucleotide sequence ID" value="NZ_CP095046.1"/>
</dbReference>
<dbReference type="AlphaFoldDB" id="A0A8T9PZ76"/>
<dbReference type="Proteomes" id="UP000831796">
    <property type="component" value="Chromosome"/>
</dbReference>
<gene>
    <name evidence="1" type="ORF">MUN79_14770</name>
</gene>
<dbReference type="EMBL" id="CP095046">
    <property type="protein sequence ID" value="UOQ70045.1"/>
    <property type="molecule type" value="Genomic_DNA"/>
</dbReference>
<evidence type="ECO:0000313" key="2">
    <source>
        <dbReference type="Proteomes" id="UP000831796"/>
    </source>
</evidence>
<reference evidence="1" key="1">
    <citation type="submission" date="2022-04" db="EMBL/GenBank/DDBJ databases">
        <title>Hymenobacter sp. isolated from the air.</title>
        <authorList>
            <person name="Won M."/>
            <person name="Lee C.-M."/>
            <person name="Woen H.-Y."/>
            <person name="Kwon S.-W."/>
        </authorList>
    </citation>
    <scope>NUCLEOTIDE SEQUENCE</scope>
    <source>
        <strain evidence="1">5116S-3</strain>
    </source>
</reference>
<evidence type="ECO:0000313" key="1">
    <source>
        <dbReference type="EMBL" id="UOQ70045.1"/>
    </source>
</evidence>
<protein>
    <submittedName>
        <fullName evidence="1">Uncharacterized protein</fullName>
    </submittedName>
</protein>
<accession>A0A8T9PZ76</accession>
<keyword evidence="2" id="KW-1185">Reference proteome</keyword>
<dbReference type="KEGG" id="hcu:MUN79_14770"/>
<proteinExistence type="predicted"/>
<name>A0A8T9PZ76_9BACT</name>
<sequence>MTLKDYDSILQYEYLMAFQEMNRIQEQYDGETQHGLNEAEQERWNQRIEAELNQYGLARRREALAPLTPRIPEP</sequence>